<dbReference type="Proteomes" id="UP000434276">
    <property type="component" value="Unassembled WGS sequence"/>
</dbReference>
<accession>A0A5S9XSU7</accession>
<evidence type="ECO:0000313" key="2">
    <source>
        <dbReference type="EMBL" id="CAA0395310.1"/>
    </source>
</evidence>
<reference evidence="2 3" key="1">
    <citation type="submission" date="2019-12" db="EMBL/GenBank/DDBJ databases">
        <authorList>
            <person name="Jiao W.-B."/>
            <person name="Schneeberger K."/>
        </authorList>
    </citation>
    <scope>NUCLEOTIDE SEQUENCE [LARGE SCALE GENOMIC DNA]</scope>
    <source>
        <strain evidence="3">cv. C24</strain>
    </source>
</reference>
<name>A0A5S9XSU7_ARATH</name>
<evidence type="ECO:0000313" key="3">
    <source>
        <dbReference type="Proteomes" id="UP000434276"/>
    </source>
</evidence>
<evidence type="ECO:0000256" key="1">
    <source>
        <dbReference type="SAM" id="MobiDB-lite"/>
    </source>
</evidence>
<evidence type="ECO:0008006" key="4">
    <source>
        <dbReference type="Google" id="ProtNLM"/>
    </source>
</evidence>
<gene>
    <name evidence="2" type="ORF">C24_LOCUS18058</name>
</gene>
<sequence length="156" mass="15495">MMPDKFSDILNKRFSLKDLGIDQVTRADAEIDLGKPSEREAFDYDTGYGTVGSVGGGLTMTGIGVSGGGLTVIGVGVSGGGRGLKKPGGGGGGGGATSGGGSNSGVGGRGRLTGTCFGVTRIGLGRKAFGEGLKGKTFGKGLKVKTFGKGFKKPMR</sequence>
<dbReference type="EMBL" id="CACSHJ010000095">
    <property type="protein sequence ID" value="CAA0395310.1"/>
    <property type="molecule type" value="Genomic_DNA"/>
</dbReference>
<dbReference type="AlphaFoldDB" id="A0A5S9XSU7"/>
<feature type="region of interest" description="Disordered" evidence="1">
    <location>
        <begin position="83"/>
        <end position="107"/>
    </location>
</feature>
<proteinExistence type="predicted"/>
<organism evidence="2 3">
    <name type="scientific">Arabidopsis thaliana</name>
    <name type="common">Mouse-ear cress</name>
    <dbReference type="NCBI Taxonomy" id="3702"/>
    <lineage>
        <taxon>Eukaryota</taxon>
        <taxon>Viridiplantae</taxon>
        <taxon>Streptophyta</taxon>
        <taxon>Embryophyta</taxon>
        <taxon>Tracheophyta</taxon>
        <taxon>Spermatophyta</taxon>
        <taxon>Magnoliopsida</taxon>
        <taxon>eudicotyledons</taxon>
        <taxon>Gunneridae</taxon>
        <taxon>Pentapetalae</taxon>
        <taxon>rosids</taxon>
        <taxon>malvids</taxon>
        <taxon>Brassicales</taxon>
        <taxon>Brassicaceae</taxon>
        <taxon>Camelineae</taxon>
        <taxon>Arabidopsis</taxon>
    </lineage>
</organism>
<protein>
    <recommendedName>
        <fullName evidence="4">Glycine-rich protein</fullName>
    </recommendedName>
</protein>